<name>A0A8J2PGZ2_9HEXA</name>
<dbReference type="GO" id="GO:0016266">
    <property type="term" value="P:protein O-linked glycosylation via N-acetyl-galactosamine"/>
    <property type="evidence" value="ECO:0007669"/>
    <property type="project" value="TreeGrafter"/>
</dbReference>
<sequence length="128" mass="15133">MLMNLTAMRYVDFTEQMATIAENYADTIKWADQDMMNILFHYQPNTLHEIGCEFNYRVQHCLCDYPKSGDCGCKKAEQNGISIFHGNRGTFHKRPFIKNIYNAFRKVNLHSQEYFQPWSLHLLDVVNF</sequence>
<keyword evidence="7" id="KW-1185">Reference proteome</keyword>
<proteinExistence type="inferred from homology"/>
<evidence type="ECO:0000256" key="4">
    <source>
        <dbReference type="ARBA" id="ARBA00022679"/>
    </source>
</evidence>
<evidence type="ECO:0000256" key="3">
    <source>
        <dbReference type="ARBA" id="ARBA00022676"/>
    </source>
</evidence>
<dbReference type="AlphaFoldDB" id="A0A8J2PGZ2"/>
<dbReference type="Proteomes" id="UP000708208">
    <property type="component" value="Unassembled WGS sequence"/>
</dbReference>
<dbReference type="OrthoDB" id="6238971at2759"/>
<reference evidence="6" key="1">
    <citation type="submission" date="2021-06" db="EMBL/GenBank/DDBJ databases">
        <authorList>
            <person name="Hodson N. C."/>
            <person name="Mongue J. A."/>
            <person name="Jaron S. K."/>
        </authorList>
    </citation>
    <scope>NUCLEOTIDE SEQUENCE</scope>
</reference>
<accession>A0A8J2PGZ2</accession>
<dbReference type="PANTHER" id="PTHR46012:SF2">
    <property type="entry name" value="IP22168P"/>
    <property type="match status" value="1"/>
</dbReference>
<gene>
    <name evidence="6" type="ORF">AFUS01_LOCUS33060</name>
</gene>
<keyword evidence="5" id="KW-0812">Transmembrane</keyword>
<evidence type="ECO:0000256" key="1">
    <source>
        <dbReference type="ARBA" id="ARBA00004606"/>
    </source>
</evidence>
<dbReference type="EMBL" id="CAJVCH010527532">
    <property type="protein sequence ID" value="CAG7822808.1"/>
    <property type="molecule type" value="Genomic_DNA"/>
</dbReference>
<dbReference type="InterPro" id="IPR051993">
    <property type="entry name" value="Glycosyltransferase_8"/>
</dbReference>
<evidence type="ECO:0000313" key="7">
    <source>
        <dbReference type="Proteomes" id="UP000708208"/>
    </source>
</evidence>
<dbReference type="GO" id="GO:0035252">
    <property type="term" value="F:UDP-xylosyltransferase activity"/>
    <property type="evidence" value="ECO:0007669"/>
    <property type="project" value="TreeGrafter"/>
</dbReference>
<comment type="caution">
    <text evidence="6">The sequence shown here is derived from an EMBL/GenBank/DDBJ whole genome shotgun (WGS) entry which is preliminary data.</text>
</comment>
<organism evidence="6 7">
    <name type="scientific">Allacma fusca</name>
    <dbReference type="NCBI Taxonomy" id="39272"/>
    <lineage>
        <taxon>Eukaryota</taxon>
        <taxon>Metazoa</taxon>
        <taxon>Ecdysozoa</taxon>
        <taxon>Arthropoda</taxon>
        <taxon>Hexapoda</taxon>
        <taxon>Collembola</taxon>
        <taxon>Symphypleona</taxon>
        <taxon>Sminthuridae</taxon>
        <taxon>Allacma</taxon>
    </lineage>
</organism>
<protein>
    <submittedName>
        <fullName evidence="6">Uncharacterized protein</fullName>
    </submittedName>
</protein>
<evidence type="ECO:0000256" key="5">
    <source>
        <dbReference type="ARBA" id="ARBA00022968"/>
    </source>
</evidence>
<dbReference type="PANTHER" id="PTHR46012">
    <property type="entry name" value="IP22168P"/>
    <property type="match status" value="1"/>
</dbReference>
<keyword evidence="5" id="KW-0735">Signal-anchor</keyword>
<keyword evidence="3" id="KW-0328">Glycosyltransferase</keyword>
<dbReference type="GO" id="GO:0016020">
    <property type="term" value="C:membrane"/>
    <property type="evidence" value="ECO:0007669"/>
    <property type="project" value="UniProtKB-SubCell"/>
</dbReference>
<evidence type="ECO:0000313" key="6">
    <source>
        <dbReference type="EMBL" id="CAG7822808.1"/>
    </source>
</evidence>
<comment type="similarity">
    <text evidence="2">Belongs to the glycosyltransferase 8 family.</text>
</comment>
<evidence type="ECO:0000256" key="2">
    <source>
        <dbReference type="ARBA" id="ARBA00006351"/>
    </source>
</evidence>
<keyword evidence="4" id="KW-0808">Transferase</keyword>
<comment type="subcellular location">
    <subcellularLocation>
        <location evidence="1">Membrane</location>
        <topology evidence="1">Single-pass type II membrane protein</topology>
    </subcellularLocation>
</comment>